<name>A0A847RW49_9BACT</name>
<evidence type="ECO:0000313" key="2">
    <source>
        <dbReference type="Proteomes" id="UP000570474"/>
    </source>
</evidence>
<evidence type="ECO:0000313" key="1">
    <source>
        <dbReference type="EMBL" id="NLR67303.1"/>
    </source>
</evidence>
<protein>
    <submittedName>
        <fullName evidence="1">Uncharacterized protein</fullName>
    </submittedName>
</protein>
<dbReference type="EMBL" id="JABAIA010000002">
    <property type="protein sequence ID" value="NLR67303.1"/>
    <property type="molecule type" value="Genomic_DNA"/>
</dbReference>
<sequence>MQETIIPDDDGKGFVLGFEGGDVEFINPVDYYSGWQKKKTIALYKALLFHKNPLLAKDISEAFYEKHAEENWKEIHEKILKTDIPPTLLQVLGSKSKKEQEQLMKKTEFDAFQLCAFLFAAHDQHGYTFSNYVTEQLPKNVDQDELPLFIHVKEDGTVEKAGETTMSEGQLRAVVNFRRVVVAKFLDKGNEWHCFFVVYRSLRGEESWRGGQPHFHYISDKWGQSRDEVVAMFKGDRYPTTSVHIPYNEK</sequence>
<comment type="caution">
    <text evidence="1">The sequence shown here is derived from an EMBL/GenBank/DDBJ whole genome shotgun (WGS) entry which is preliminary data.</text>
</comment>
<reference evidence="1 2" key="1">
    <citation type="submission" date="2020-04" db="EMBL/GenBank/DDBJ databases">
        <authorList>
            <person name="Yin C."/>
        </authorList>
    </citation>
    <scope>NUCLEOTIDE SEQUENCE [LARGE SCALE GENOMIC DNA]</scope>
    <source>
        <strain evidence="1 2">Ae27</strain>
    </source>
</reference>
<dbReference type="RefSeq" id="WP_168873180.1">
    <property type="nucleotide sequence ID" value="NZ_JABAIA010000002.1"/>
</dbReference>
<organism evidence="1 2">
    <name type="scientific">Chitinophaga varians</name>
    <dbReference type="NCBI Taxonomy" id="2202339"/>
    <lineage>
        <taxon>Bacteria</taxon>
        <taxon>Pseudomonadati</taxon>
        <taxon>Bacteroidota</taxon>
        <taxon>Chitinophagia</taxon>
        <taxon>Chitinophagales</taxon>
        <taxon>Chitinophagaceae</taxon>
        <taxon>Chitinophaga</taxon>
    </lineage>
</organism>
<gene>
    <name evidence="1" type="ORF">HGH92_23565</name>
</gene>
<keyword evidence="2" id="KW-1185">Reference proteome</keyword>
<proteinExistence type="predicted"/>
<dbReference type="AlphaFoldDB" id="A0A847RW49"/>
<accession>A0A847RW49</accession>
<dbReference type="Proteomes" id="UP000570474">
    <property type="component" value="Unassembled WGS sequence"/>
</dbReference>